<comment type="caution">
    <text evidence="2">The sequence shown here is derived from an EMBL/GenBank/DDBJ whole genome shotgun (WGS) entry which is preliminary data.</text>
</comment>
<feature type="compositionally biased region" description="Low complexity" evidence="1">
    <location>
        <begin position="1"/>
        <end position="30"/>
    </location>
</feature>
<evidence type="ECO:0000256" key="1">
    <source>
        <dbReference type="SAM" id="MobiDB-lite"/>
    </source>
</evidence>
<dbReference type="RefSeq" id="WP_189827306.1">
    <property type="nucleotide sequence ID" value="NZ_BMVC01000009.1"/>
</dbReference>
<feature type="region of interest" description="Disordered" evidence="1">
    <location>
        <begin position="1"/>
        <end position="97"/>
    </location>
</feature>
<organism evidence="2 3">
    <name type="scientific">Streptomyces finlayi</name>
    <dbReference type="NCBI Taxonomy" id="67296"/>
    <lineage>
        <taxon>Bacteria</taxon>
        <taxon>Bacillati</taxon>
        <taxon>Actinomycetota</taxon>
        <taxon>Actinomycetes</taxon>
        <taxon>Kitasatosporales</taxon>
        <taxon>Streptomycetaceae</taxon>
        <taxon>Streptomyces</taxon>
    </lineage>
</organism>
<reference evidence="2" key="2">
    <citation type="submission" date="2020-09" db="EMBL/GenBank/DDBJ databases">
        <authorList>
            <person name="Sun Q."/>
            <person name="Ohkuma M."/>
        </authorList>
    </citation>
    <scope>NUCLEOTIDE SEQUENCE</scope>
    <source>
        <strain evidence="2">JCM 4637</strain>
    </source>
</reference>
<reference evidence="2" key="1">
    <citation type="journal article" date="2014" name="Int. J. Syst. Evol. Microbiol.">
        <title>Complete genome sequence of Corynebacterium casei LMG S-19264T (=DSM 44701T), isolated from a smear-ripened cheese.</title>
        <authorList>
            <consortium name="US DOE Joint Genome Institute (JGI-PGF)"/>
            <person name="Walter F."/>
            <person name="Albersmeier A."/>
            <person name="Kalinowski J."/>
            <person name="Ruckert C."/>
        </authorList>
    </citation>
    <scope>NUCLEOTIDE SEQUENCE</scope>
    <source>
        <strain evidence="2">JCM 4637</strain>
    </source>
</reference>
<evidence type="ECO:0000313" key="2">
    <source>
        <dbReference type="EMBL" id="GHD01287.1"/>
    </source>
</evidence>
<name>A0A918X0L4_9ACTN</name>
<gene>
    <name evidence="2" type="ORF">GCM10010334_46780</name>
</gene>
<dbReference type="AlphaFoldDB" id="A0A918X0L4"/>
<evidence type="ECO:0000313" key="3">
    <source>
        <dbReference type="Proteomes" id="UP000638353"/>
    </source>
</evidence>
<protein>
    <submittedName>
        <fullName evidence="2">Uncharacterized protein</fullName>
    </submittedName>
</protein>
<dbReference type="EMBL" id="BMVC01000009">
    <property type="protein sequence ID" value="GHD01287.1"/>
    <property type="molecule type" value="Genomic_DNA"/>
</dbReference>
<dbReference type="Proteomes" id="UP000638353">
    <property type="component" value="Unassembled WGS sequence"/>
</dbReference>
<feature type="compositionally biased region" description="Low complexity" evidence="1">
    <location>
        <begin position="40"/>
        <end position="82"/>
    </location>
</feature>
<accession>A0A918X0L4</accession>
<proteinExistence type="predicted"/>
<sequence length="175" mass="19127">MSTTPQMQGQMYGQQQYGQSQQGQQGQQGSDSTAPPPPQQGQQQYGPGSGLGQQLQQLGQQQPYQQLLQQLGQGQQSQQQGQQGYGQQGYGQQAQGLESQAIKSNTATSYWDVVQPLPGQPPILYLLVDGAWRQLVNPSQIVHDAVQRAFAFGHRVIGFYDDQSPTLIKAIVVTK</sequence>